<proteinExistence type="predicted"/>
<dbReference type="KEGG" id="vg:40085671"/>
<dbReference type="InterPro" id="IPR058630">
    <property type="entry name" value="T4_Y16D"/>
</dbReference>
<dbReference type="Pfam" id="PF26092">
    <property type="entry name" value="T4_Y16D"/>
    <property type="match status" value="1"/>
</dbReference>
<dbReference type="EMBL" id="MF036690">
    <property type="protein sequence ID" value="ARW57685.1"/>
    <property type="molecule type" value="Genomic_DNA"/>
</dbReference>
<sequence length="144" mass="16568">MIPMELDWDGEGFALKAIEEPKVEELVEELKIPEICFKVADWWDGRLLQRRIVCAANRFKLKDGGTVVIPGSRHYSKDMAEVIDLIRDKVVTDHVHGDDQGFIDQWGEYWNRKDALIIATHANQINTVREKGAPLDTLFSEDLY</sequence>
<keyword evidence="2" id="KW-1185">Reference proteome</keyword>
<evidence type="ECO:0000313" key="1">
    <source>
        <dbReference type="EMBL" id="ARW57685.1"/>
    </source>
</evidence>
<dbReference type="RefSeq" id="YP_009609587.1">
    <property type="nucleotide sequence ID" value="NC_041996.1"/>
</dbReference>
<reference evidence="1 2" key="1">
    <citation type="submission" date="2017-04" db="EMBL/GenBank/DDBJ databases">
        <title>Environmental T4-family bacteriophages evolve to escape abortive infection via multiple routes in a bacterial host employing altruistic suicide through Type III toxin-antitoxin systems.</title>
        <authorList>
            <person name="Chen B."/>
            <person name="Salmond G.P.C."/>
            <person name="Akusobi C."/>
            <person name="Fang X."/>
        </authorList>
    </citation>
    <scope>NUCLEOTIDE SEQUENCE [LARGE SCALE GENOMIC DNA]</scope>
</reference>
<evidence type="ECO:0000313" key="2">
    <source>
        <dbReference type="Proteomes" id="UP000225148"/>
    </source>
</evidence>
<dbReference type="OrthoDB" id="10711at10239"/>
<protein>
    <submittedName>
        <fullName evidence="1">Uncharacterized protein</fullName>
    </submittedName>
</protein>
<organism evidence="1 2">
    <name type="scientific">Serratia phage CHI14</name>
    <dbReference type="NCBI Taxonomy" id="2006941"/>
    <lineage>
        <taxon>Viruses</taxon>
        <taxon>Duplodnaviria</taxon>
        <taxon>Heunggongvirae</taxon>
        <taxon>Uroviricota</taxon>
        <taxon>Caudoviricetes</taxon>
        <taxon>Pantevenvirales</taxon>
        <taxon>Straboviridae</taxon>
        <taxon>Tevenvirinae</taxon>
        <taxon>Winklervirus</taxon>
        <taxon>Winklervirus chi14</taxon>
    </lineage>
</organism>
<name>A0A1Z1LY02_9CAUD</name>
<dbReference type="GeneID" id="40085671"/>
<accession>A0A1Z1LY02</accession>
<dbReference type="Proteomes" id="UP000225148">
    <property type="component" value="Segment"/>
</dbReference>